<protein>
    <recommendedName>
        <fullName evidence="8">Tropomyosin</fullName>
    </recommendedName>
</protein>
<keyword evidence="4" id="KW-0175">Coiled coil</keyword>
<evidence type="ECO:0000313" key="7">
    <source>
        <dbReference type="Proteomes" id="UP000663828"/>
    </source>
</evidence>
<feature type="region of interest" description="Disordered" evidence="5">
    <location>
        <begin position="1"/>
        <end position="35"/>
    </location>
</feature>
<organism evidence="6 7">
    <name type="scientific">Adineta ricciae</name>
    <name type="common">Rotifer</name>
    <dbReference type="NCBI Taxonomy" id="249248"/>
    <lineage>
        <taxon>Eukaryota</taxon>
        <taxon>Metazoa</taxon>
        <taxon>Spiralia</taxon>
        <taxon>Gnathifera</taxon>
        <taxon>Rotifera</taxon>
        <taxon>Eurotatoria</taxon>
        <taxon>Bdelloidea</taxon>
        <taxon>Adinetida</taxon>
        <taxon>Adinetidae</taxon>
        <taxon>Adineta</taxon>
    </lineage>
</organism>
<comment type="similarity">
    <text evidence="2">Belongs to the tropomyosin family.</text>
</comment>
<proteinExistence type="inferred from homology"/>
<dbReference type="AlphaFoldDB" id="A0A816GT22"/>
<name>A0A816GT22_ADIRI</name>
<dbReference type="Proteomes" id="UP000663828">
    <property type="component" value="Unassembled WGS sequence"/>
</dbReference>
<reference evidence="6" key="1">
    <citation type="submission" date="2021-02" db="EMBL/GenBank/DDBJ databases">
        <authorList>
            <person name="Nowell W R."/>
        </authorList>
    </citation>
    <scope>NUCLEOTIDE SEQUENCE</scope>
</reference>
<evidence type="ECO:0000256" key="4">
    <source>
        <dbReference type="ARBA" id="ARBA00023054"/>
    </source>
</evidence>
<gene>
    <name evidence="6" type="ORF">XAT740_LOCUS59817</name>
</gene>
<comment type="function">
    <text evidence="1">Tropomyosin, in association with the troponin complex, plays a central role in the calcium dependent regulation of muscle contraction.</text>
</comment>
<accession>A0A816GT22</accession>
<dbReference type="PRINTS" id="PR00194">
    <property type="entry name" value="TROPOMYOSIN"/>
</dbReference>
<dbReference type="Gene3D" id="1.20.5.170">
    <property type="match status" value="1"/>
</dbReference>
<feature type="compositionally biased region" description="Polar residues" evidence="5">
    <location>
        <begin position="1"/>
        <end position="10"/>
    </location>
</feature>
<evidence type="ECO:0000313" key="6">
    <source>
        <dbReference type="EMBL" id="CAF1677104.1"/>
    </source>
</evidence>
<evidence type="ECO:0000256" key="1">
    <source>
        <dbReference type="ARBA" id="ARBA00002987"/>
    </source>
</evidence>
<keyword evidence="7" id="KW-1185">Reference proteome</keyword>
<evidence type="ECO:0000256" key="3">
    <source>
        <dbReference type="ARBA" id="ARBA00022737"/>
    </source>
</evidence>
<evidence type="ECO:0000256" key="5">
    <source>
        <dbReference type="SAM" id="MobiDB-lite"/>
    </source>
</evidence>
<comment type="caution">
    <text evidence="6">The sequence shown here is derived from an EMBL/GenBank/DDBJ whole genome shotgun (WGS) entry which is preliminary data.</text>
</comment>
<sequence>MSANLNNGTLRSLHRAPQQSPSSSSTSESGNSVIDTIRKRMQQIKDELAKSQDDLHAYQIEREREKHAREQAEGEIGGLQRRIQLVEEDLERTEERLTQATQKLDEASHAADESERKRLILDGKVSGFGDRYETLEQLLKEAKQLGHLNERKYEEVDK</sequence>
<evidence type="ECO:0000256" key="2">
    <source>
        <dbReference type="ARBA" id="ARBA00009036"/>
    </source>
</evidence>
<feature type="compositionally biased region" description="Low complexity" evidence="5">
    <location>
        <begin position="20"/>
        <end position="32"/>
    </location>
</feature>
<dbReference type="EMBL" id="CAJNOR010014176">
    <property type="protein sequence ID" value="CAF1677104.1"/>
    <property type="molecule type" value="Genomic_DNA"/>
</dbReference>
<dbReference type="SUPFAM" id="SSF57997">
    <property type="entry name" value="Tropomyosin"/>
    <property type="match status" value="1"/>
</dbReference>
<keyword evidence="3" id="KW-0677">Repeat</keyword>
<dbReference type="PANTHER" id="PTHR19269">
    <property type="entry name" value="TROPOMYOSIN"/>
    <property type="match status" value="1"/>
</dbReference>
<dbReference type="Pfam" id="PF00261">
    <property type="entry name" value="Tropomyosin"/>
    <property type="match status" value="1"/>
</dbReference>
<evidence type="ECO:0008006" key="8">
    <source>
        <dbReference type="Google" id="ProtNLM"/>
    </source>
</evidence>
<dbReference type="InterPro" id="IPR000533">
    <property type="entry name" value="Tropomyosin"/>
</dbReference>